<evidence type="ECO:0000313" key="7">
    <source>
        <dbReference type="Proteomes" id="UP001157161"/>
    </source>
</evidence>
<evidence type="ECO:0000256" key="4">
    <source>
        <dbReference type="SAM" id="MobiDB-lite"/>
    </source>
</evidence>
<evidence type="ECO:0000256" key="2">
    <source>
        <dbReference type="ARBA" id="ARBA00022884"/>
    </source>
</evidence>
<keyword evidence="1 3" id="KW-0820">tRNA-binding</keyword>
<dbReference type="EMBL" id="BSUM01000001">
    <property type="protein sequence ID" value="GMA31673.1"/>
    <property type="molecule type" value="Genomic_DNA"/>
</dbReference>
<dbReference type="InterPro" id="IPR012340">
    <property type="entry name" value="NA-bd_OB-fold"/>
</dbReference>
<organism evidence="6 7">
    <name type="scientific">Litorihabitans aurantiacus</name>
    <dbReference type="NCBI Taxonomy" id="1930061"/>
    <lineage>
        <taxon>Bacteria</taxon>
        <taxon>Bacillati</taxon>
        <taxon>Actinomycetota</taxon>
        <taxon>Actinomycetes</taxon>
        <taxon>Micrococcales</taxon>
        <taxon>Beutenbergiaceae</taxon>
        <taxon>Litorihabitans</taxon>
    </lineage>
</organism>
<evidence type="ECO:0000256" key="3">
    <source>
        <dbReference type="PROSITE-ProRule" id="PRU00209"/>
    </source>
</evidence>
<protein>
    <recommendedName>
        <fullName evidence="5">tRNA-binding domain-containing protein</fullName>
    </recommendedName>
</protein>
<dbReference type="Gene3D" id="3.30.56.10">
    <property type="match status" value="1"/>
</dbReference>
<evidence type="ECO:0000313" key="6">
    <source>
        <dbReference type="EMBL" id="GMA31673.1"/>
    </source>
</evidence>
<reference evidence="6" key="2">
    <citation type="submission" date="2023-02" db="EMBL/GenBank/DDBJ databases">
        <authorList>
            <person name="Sun Q."/>
            <person name="Mori K."/>
        </authorList>
    </citation>
    <scope>NUCLEOTIDE SEQUENCE</scope>
    <source>
        <strain evidence="6">NBRC 112290</strain>
    </source>
</reference>
<dbReference type="Pfam" id="PF01588">
    <property type="entry name" value="tRNA_bind"/>
    <property type="match status" value="1"/>
</dbReference>
<feature type="compositionally biased region" description="Low complexity" evidence="4">
    <location>
        <begin position="278"/>
        <end position="288"/>
    </location>
</feature>
<comment type="caution">
    <text evidence="6">The sequence shown here is derived from an EMBL/GenBank/DDBJ whole genome shotgun (WGS) entry which is preliminary data.</text>
</comment>
<dbReference type="Gene3D" id="2.40.50.140">
    <property type="entry name" value="Nucleic acid-binding proteins"/>
    <property type="match status" value="1"/>
</dbReference>
<reference evidence="6" key="1">
    <citation type="journal article" date="2014" name="Int. J. Syst. Evol. Microbiol.">
        <title>Complete genome sequence of Corynebacterium casei LMG S-19264T (=DSM 44701T), isolated from a smear-ripened cheese.</title>
        <authorList>
            <consortium name="US DOE Joint Genome Institute (JGI-PGF)"/>
            <person name="Walter F."/>
            <person name="Albersmeier A."/>
            <person name="Kalinowski J."/>
            <person name="Ruckert C."/>
        </authorList>
    </citation>
    <scope>NUCLEOTIDE SEQUENCE</scope>
    <source>
        <strain evidence="6">NBRC 112290</strain>
    </source>
</reference>
<dbReference type="InterPro" id="IPR033714">
    <property type="entry name" value="tRNA_bind_bactPheRS"/>
</dbReference>
<keyword evidence="2 3" id="KW-0694">RNA-binding</keyword>
<sequence length="288" mass="30130">MPNVVLPWLAEHVELPADLTAAQLAEDLVRVGLEEEAIHTSGVTGPVVVGRVLAKNPEPQKNGKVINWCQVDTGERDEAGEVVERGVICGAHNFEVGDTVVVSLPGAVLPGDFVIAARKTYGHVSNGMICAADELGLEKSGEGIIVLATAAQREATPESVPAPGTDALALLGLADEVLEINVTPDRGYCFSVRGVAREYAHSTGAAFTDPGLPAPRGARRRSRRPRPAASPSRSTTPRPFAARSAPTGSSRAWFAGSTRARPRPSGCSDACARPACGRSRSPSTSRTT</sequence>
<evidence type="ECO:0000259" key="5">
    <source>
        <dbReference type="PROSITE" id="PS50886"/>
    </source>
</evidence>
<keyword evidence="7" id="KW-1185">Reference proteome</keyword>
<accession>A0AA38CP40</accession>
<dbReference type="InterPro" id="IPR002547">
    <property type="entry name" value="tRNA-bd_dom"/>
</dbReference>
<dbReference type="SUPFAM" id="SSF50249">
    <property type="entry name" value="Nucleic acid-binding proteins"/>
    <property type="match status" value="1"/>
</dbReference>
<dbReference type="PROSITE" id="PS50886">
    <property type="entry name" value="TRBD"/>
    <property type="match status" value="1"/>
</dbReference>
<dbReference type="CDD" id="cd02796">
    <property type="entry name" value="tRNA_bind_bactPheRS"/>
    <property type="match status" value="1"/>
</dbReference>
<feature type="compositionally biased region" description="Basic residues" evidence="4">
    <location>
        <begin position="217"/>
        <end position="226"/>
    </location>
</feature>
<dbReference type="RefSeq" id="WP_348525540.1">
    <property type="nucleotide sequence ID" value="NZ_BSUM01000001.1"/>
</dbReference>
<feature type="domain" description="TRNA-binding" evidence="5">
    <location>
        <begin position="41"/>
        <end position="159"/>
    </location>
</feature>
<dbReference type="AlphaFoldDB" id="A0AA38CP40"/>
<proteinExistence type="predicted"/>
<feature type="region of interest" description="Disordered" evidence="4">
    <location>
        <begin position="205"/>
        <end position="288"/>
    </location>
</feature>
<evidence type="ECO:0000256" key="1">
    <source>
        <dbReference type="ARBA" id="ARBA00022555"/>
    </source>
</evidence>
<gene>
    <name evidence="6" type="ORF">GCM10025875_16650</name>
</gene>
<feature type="compositionally biased region" description="Low complexity" evidence="4">
    <location>
        <begin position="227"/>
        <end position="239"/>
    </location>
</feature>
<name>A0AA38CP40_9MICO</name>
<dbReference type="Proteomes" id="UP001157161">
    <property type="component" value="Unassembled WGS sequence"/>
</dbReference>
<dbReference type="GO" id="GO:0000049">
    <property type="term" value="F:tRNA binding"/>
    <property type="evidence" value="ECO:0007669"/>
    <property type="project" value="UniProtKB-UniRule"/>
</dbReference>